<dbReference type="Pfam" id="PF11232">
    <property type="entry name" value="Med25"/>
    <property type="match status" value="1"/>
</dbReference>
<gene>
    <name evidence="2" type="ORF">DPMN_146432</name>
</gene>
<dbReference type="Gene3D" id="2.40.290.30">
    <property type="entry name" value="Mediator complex subunit 25, ACID domain"/>
    <property type="match status" value="1"/>
</dbReference>
<dbReference type="AlphaFoldDB" id="A0A9D4F7W2"/>
<sequence length="52" mass="5993">MQLMPQALLNSPQLHPLFKNSRQVAFHFQQNTNLDDTRNLYKVMGSGFVSTQ</sequence>
<organism evidence="2 3">
    <name type="scientific">Dreissena polymorpha</name>
    <name type="common">Zebra mussel</name>
    <name type="synonym">Mytilus polymorpha</name>
    <dbReference type="NCBI Taxonomy" id="45954"/>
    <lineage>
        <taxon>Eukaryota</taxon>
        <taxon>Metazoa</taxon>
        <taxon>Spiralia</taxon>
        <taxon>Lophotrochozoa</taxon>
        <taxon>Mollusca</taxon>
        <taxon>Bivalvia</taxon>
        <taxon>Autobranchia</taxon>
        <taxon>Heteroconchia</taxon>
        <taxon>Euheterodonta</taxon>
        <taxon>Imparidentia</taxon>
        <taxon>Neoheterodontei</taxon>
        <taxon>Myida</taxon>
        <taxon>Dreissenoidea</taxon>
        <taxon>Dreissenidae</taxon>
        <taxon>Dreissena</taxon>
    </lineage>
</organism>
<reference evidence="2" key="2">
    <citation type="submission" date="2020-11" db="EMBL/GenBank/DDBJ databases">
        <authorList>
            <person name="McCartney M.A."/>
            <person name="Auch B."/>
            <person name="Kono T."/>
            <person name="Mallez S."/>
            <person name="Becker A."/>
            <person name="Gohl D.M."/>
            <person name="Silverstein K.A.T."/>
            <person name="Koren S."/>
            <person name="Bechman K.B."/>
            <person name="Herman A."/>
            <person name="Abrahante J.E."/>
            <person name="Garbe J."/>
        </authorList>
    </citation>
    <scope>NUCLEOTIDE SEQUENCE</scope>
    <source>
        <strain evidence="2">Duluth1</strain>
        <tissue evidence="2">Whole animal</tissue>
    </source>
</reference>
<dbReference type="EMBL" id="JAIWYP010000007">
    <property type="protein sequence ID" value="KAH3792931.1"/>
    <property type="molecule type" value="Genomic_DNA"/>
</dbReference>
<dbReference type="InterPro" id="IPR021394">
    <property type="entry name" value="Med25_PTOV"/>
</dbReference>
<evidence type="ECO:0000313" key="3">
    <source>
        <dbReference type="Proteomes" id="UP000828390"/>
    </source>
</evidence>
<reference evidence="2" key="1">
    <citation type="journal article" date="2019" name="bioRxiv">
        <title>The Genome of the Zebra Mussel, Dreissena polymorpha: A Resource for Invasive Species Research.</title>
        <authorList>
            <person name="McCartney M.A."/>
            <person name="Auch B."/>
            <person name="Kono T."/>
            <person name="Mallez S."/>
            <person name="Zhang Y."/>
            <person name="Obille A."/>
            <person name="Becker A."/>
            <person name="Abrahante J.E."/>
            <person name="Garbe J."/>
            <person name="Badalamenti J.P."/>
            <person name="Herman A."/>
            <person name="Mangelson H."/>
            <person name="Liachko I."/>
            <person name="Sullivan S."/>
            <person name="Sone E.D."/>
            <person name="Koren S."/>
            <person name="Silverstein K.A.T."/>
            <person name="Beckman K.B."/>
            <person name="Gohl D.M."/>
        </authorList>
    </citation>
    <scope>NUCLEOTIDE SEQUENCE</scope>
    <source>
        <strain evidence="2">Duluth1</strain>
        <tissue evidence="2">Whole animal</tissue>
    </source>
</reference>
<dbReference type="InterPro" id="IPR038196">
    <property type="entry name" value="Med25_PTOV_sf"/>
</dbReference>
<protein>
    <recommendedName>
        <fullName evidence="1">Mediator complex subunit Med25 PTOV domain-containing protein</fullName>
    </recommendedName>
</protein>
<evidence type="ECO:0000259" key="1">
    <source>
        <dbReference type="Pfam" id="PF11232"/>
    </source>
</evidence>
<keyword evidence="3" id="KW-1185">Reference proteome</keyword>
<feature type="domain" description="Mediator complex subunit Med25 PTOV" evidence="1">
    <location>
        <begin position="1"/>
        <end position="49"/>
    </location>
</feature>
<evidence type="ECO:0000313" key="2">
    <source>
        <dbReference type="EMBL" id="KAH3792931.1"/>
    </source>
</evidence>
<proteinExistence type="predicted"/>
<dbReference type="Proteomes" id="UP000828390">
    <property type="component" value="Unassembled WGS sequence"/>
</dbReference>
<name>A0A9D4F7W2_DREPO</name>
<accession>A0A9D4F7W2</accession>
<comment type="caution">
    <text evidence="2">The sequence shown here is derived from an EMBL/GenBank/DDBJ whole genome shotgun (WGS) entry which is preliminary data.</text>
</comment>